<proteinExistence type="predicted"/>
<gene>
    <name evidence="2" type="ORF">EWM63_29200</name>
</gene>
<dbReference type="RefSeq" id="WP_130189648.1">
    <property type="nucleotide sequence ID" value="NZ_CP035913.1"/>
</dbReference>
<dbReference type="OrthoDB" id="237820at2"/>
<evidence type="ECO:0000313" key="2">
    <source>
        <dbReference type="EMBL" id="QBE66541.1"/>
    </source>
</evidence>
<dbReference type="AlphaFoldDB" id="A0A4P6L4L3"/>
<dbReference type="Proteomes" id="UP000290637">
    <property type="component" value="Chromosome"/>
</dbReference>
<dbReference type="InterPro" id="IPR018683">
    <property type="entry name" value="DUF2169"/>
</dbReference>
<reference evidence="2 3" key="1">
    <citation type="submission" date="2019-02" db="EMBL/GenBank/DDBJ databases">
        <title>Draft Genome Sequences of Six Type Strains of the Genus Massilia.</title>
        <authorList>
            <person name="Miess H."/>
            <person name="Frediansyhah A."/>
            <person name="Gross H."/>
        </authorList>
    </citation>
    <scope>NUCLEOTIDE SEQUENCE [LARGE SCALE GENOMIC DNA]</scope>
    <source>
        <strain evidence="2 3">DSM 17473</strain>
    </source>
</reference>
<keyword evidence="3" id="KW-1185">Reference proteome</keyword>
<evidence type="ECO:0000313" key="3">
    <source>
        <dbReference type="Proteomes" id="UP000290637"/>
    </source>
</evidence>
<name>A0A4P6L4L3_9BURK</name>
<dbReference type="Pfam" id="PF09937">
    <property type="entry name" value="DUF2169"/>
    <property type="match status" value="1"/>
</dbReference>
<protein>
    <submittedName>
        <fullName evidence="2">DUF2169 domain-containing protein</fullName>
    </submittedName>
</protein>
<feature type="domain" description="DUF2169" evidence="1">
    <location>
        <begin position="22"/>
        <end position="321"/>
    </location>
</feature>
<organism evidence="2 3">
    <name type="scientific">Pseudoduganella lutea</name>
    <dbReference type="NCBI Taxonomy" id="321985"/>
    <lineage>
        <taxon>Bacteria</taxon>
        <taxon>Pseudomonadati</taxon>
        <taxon>Pseudomonadota</taxon>
        <taxon>Betaproteobacteria</taxon>
        <taxon>Burkholderiales</taxon>
        <taxon>Oxalobacteraceae</taxon>
        <taxon>Telluria group</taxon>
        <taxon>Pseudoduganella</taxon>
    </lineage>
</organism>
<sequence>MNVVIDSKYLAADTAVALDAAGREHLVVVAKATWSIPASGQRPRPQIPQPLVQSDIYAGDPGQSAMLYGADFARFKPRCDILFNASAHAPDGEPVPEIVVAWQVGAVRKGLRVLGPRVWRSHIGILTMSKPEPFTTLPLHHGFAFGGTRTHEDGDGEKLYESYLENPAGIGWAGPATRKQLRDAPAPRLEALDDPIRNALGKHAPAAFSAIGRHWMPRKAHAGTYDDTWRRDVFPLLPEDFDERYHQCAPEDQQMDYPQGGEPVILRNMMPGRPDVRFSLPPIKRQTVRILRTDYTNEVLEAVPDTLYFEPDENRFSVVWRISTPIKRRQQEFDTVAIGPVSASWWKAKTLGQGAGCAGCGGDQGELDEVSA</sequence>
<dbReference type="EMBL" id="CP035913">
    <property type="protein sequence ID" value="QBE66541.1"/>
    <property type="molecule type" value="Genomic_DNA"/>
</dbReference>
<accession>A0A4P6L4L3</accession>
<evidence type="ECO:0000259" key="1">
    <source>
        <dbReference type="Pfam" id="PF09937"/>
    </source>
</evidence>
<dbReference type="KEGG" id="plue:EWM63_29200"/>